<dbReference type="GO" id="GO:0005886">
    <property type="term" value="C:plasma membrane"/>
    <property type="evidence" value="ECO:0007669"/>
    <property type="project" value="TreeGrafter"/>
</dbReference>
<reference evidence="3 4" key="1">
    <citation type="submission" date="2018-11" db="EMBL/GenBank/DDBJ databases">
        <authorList>
            <person name="Wuyts S."/>
        </authorList>
    </citation>
    <scope>NUCLEOTIDE SEQUENCE [LARGE SCALE GENOMIC DNA]</scope>
    <source>
        <strain evidence="3">Lactobacillus mudanjiangensis AMBF249</strain>
    </source>
</reference>
<dbReference type="CDD" id="cd01949">
    <property type="entry name" value="GGDEF"/>
    <property type="match status" value="1"/>
</dbReference>
<dbReference type="Pfam" id="PF00990">
    <property type="entry name" value="GGDEF"/>
    <property type="match status" value="1"/>
</dbReference>
<feature type="transmembrane region" description="Helical" evidence="1">
    <location>
        <begin position="121"/>
        <end position="139"/>
    </location>
</feature>
<dbReference type="InterPro" id="IPR029787">
    <property type="entry name" value="Nucleotide_cyclase"/>
</dbReference>
<dbReference type="GO" id="GO:0043709">
    <property type="term" value="P:cell adhesion involved in single-species biofilm formation"/>
    <property type="evidence" value="ECO:0007669"/>
    <property type="project" value="TreeGrafter"/>
</dbReference>
<dbReference type="InterPro" id="IPR000160">
    <property type="entry name" value="GGDEF_dom"/>
</dbReference>
<dbReference type="PROSITE" id="PS50887">
    <property type="entry name" value="GGDEF"/>
    <property type="match status" value="1"/>
</dbReference>
<evidence type="ECO:0000313" key="3">
    <source>
        <dbReference type="EMBL" id="VDG28752.1"/>
    </source>
</evidence>
<dbReference type="OrthoDB" id="9759607at2"/>
<dbReference type="InterPro" id="IPR043128">
    <property type="entry name" value="Rev_trsase/Diguanyl_cyclase"/>
</dbReference>
<feature type="transmembrane region" description="Helical" evidence="1">
    <location>
        <begin position="48"/>
        <end position="67"/>
    </location>
</feature>
<feature type="domain" description="GGDEF" evidence="2">
    <location>
        <begin position="242"/>
        <end position="375"/>
    </location>
</feature>
<dbReference type="SUPFAM" id="SSF55073">
    <property type="entry name" value="Nucleotide cyclase"/>
    <property type="match status" value="1"/>
</dbReference>
<feature type="transmembrane region" description="Helical" evidence="1">
    <location>
        <begin position="12"/>
        <end position="36"/>
    </location>
</feature>
<dbReference type="Gene3D" id="3.30.70.270">
    <property type="match status" value="1"/>
</dbReference>
<dbReference type="EMBL" id="UYIG01000123">
    <property type="protein sequence ID" value="VDG28752.1"/>
    <property type="molecule type" value="Genomic_DNA"/>
</dbReference>
<keyword evidence="1" id="KW-1133">Transmembrane helix</keyword>
<dbReference type="SMART" id="SM00267">
    <property type="entry name" value="GGDEF"/>
    <property type="match status" value="1"/>
</dbReference>
<keyword evidence="1" id="KW-0812">Transmembrane</keyword>
<dbReference type="Proteomes" id="UP000289996">
    <property type="component" value="Unassembled WGS sequence"/>
</dbReference>
<dbReference type="AlphaFoldDB" id="A0A660DZD4"/>
<dbReference type="GO" id="GO:0052621">
    <property type="term" value="F:diguanylate cyclase activity"/>
    <property type="evidence" value="ECO:0007669"/>
    <property type="project" value="TreeGrafter"/>
</dbReference>
<evidence type="ECO:0000256" key="1">
    <source>
        <dbReference type="SAM" id="Phobius"/>
    </source>
</evidence>
<protein>
    <submittedName>
        <fullName evidence="3">GGDEF domain-containing protein [Lactobacillus sp.]</fullName>
    </submittedName>
</protein>
<keyword evidence="1" id="KW-0472">Membrane</keyword>
<evidence type="ECO:0000259" key="2">
    <source>
        <dbReference type="PROSITE" id="PS50887"/>
    </source>
</evidence>
<organism evidence="3 4">
    <name type="scientific">Lactiplantibacillus mudanjiangensis</name>
    <dbReference type="NCBI Taxonomy" id="1296538"/>
    <lineage>
        <taxon>Bacteria</taxon>
        <taxon>Bacillati</taxon>
        <taxon>Bacillota</taxon>
        <taxon>Bacilli</taxon>
        <taxon>Lactobacillales</taxon>
        <taxon>Lactobacillaceae</taxon>
        <taxon>Lactiplantibacillus</taxon>
    </lineage>
</organism>
<gene>
    <name evidence="3" type="ORF">MUDAN_MDHGFNIF_03158</name>
</gene>
<keyword evidence="4" id="KW-1185">Reference proteome</keyword>
<dbReference type="PANTHER" id="PTHR45138">
    <property type="entry name" value="REGULATORY COMPONENTS OF SENSORY TRANSDUCTION SYSTEM"/>
    <property type="match status" value="1"/>
</dbReference>
<feature type="transmembrane region" description="Helical" evidence="1">
    <location>
        <begin position="146"/>
        <end position="166"/>
    </location>
</feature>
<sequence length="375" mass="43754">MTWSNWQVAPFFTSVFFVLGVLALYQLTFNGILFWVKWQHLRISETTIRTWYGILYMVIFVVALQSFGDSANYPWQFMNFQIIGIIFCAYFLNIKLPYYLFFPVVLVFMTLNQSLGYWQSWAHAITLTLLFGALNLIRARVKQRTAILISYSATGIIFGGLLWLWMKLKFNFSWQILGQEWLYLTIFEGLLFIYVNMLTQNDETKLQLTKFASHDSLTGTENFAAYSGAIKQWFEFSQRKQRPLTMMMFDIDHFKIFNDTYGHLAGDRVLQQVAMVVQTVLNENDPEVKLYRTGGEEFNILFPSYTVAETQVIVTQIFLAINHQEINFGTHQLEISVSVGVSALTTEDATPLDFYNRVDQKLYHSKRNGRMQITY</sequence>
<dbReference type="InterPro" id="IPR050469">
    <property type="entry name" value="Diguanylate_Cyclase"/>
</dbReference>
<dbReference type="PANTHER" id="PTHR45138:SF24">
    <property type="entry name" value="DIGUANYLATE CYCLASE DGCC-RELATED"/>
    <property type="match status" value="1"/>
</dbReference>
<name>A0A660DZD4_9LACO</name>
<dbReference type="NCBIfam" id="TIGR00254">
    <property type="entry name" value="GGDEF"/>
    <property type="match status" value="1"/>
</dbReference>
<accession>A0A660DZD4</accession>
<dbReference type="GO" id="GO:1902201">
    <property type="term" value="P:negative regulation of bacterial-type flagellum-dependent cell motility"/>
    <property type="evidence" value="ECO:0007669"/>
    <property type="project" value="TreeGrafter"/>
</dbReference>
<feature type="transmembrane region" description="Helical" evidence="1">
    <location>
        <begin position="73"/>
        <end position="92"/>
    </location>
</feature>
<proteinExistence type="predicted"/>
<evidence type="ECO:0000313" key="4">
    <source>
        <dbReference type="Proteomes" id="UP000289996"/>
    </source>
</evidence>
<dbReference type="RefSeq" id="WP_130847244.1">
    <property type="nucleotide sequence ID" value="NZ_UYIE01000119.1"/>
</dbReference>
<feature type="transmembrane region" description="Helical" evidence="1">
    <location>
        <begin position="181"/>
        <end position="199"/>
    </location>
</feature>